<sequence length="58" mass="6456">MLHCEGSSTIDCLHESALCDVCCGDEACNYGDCKSIKKRLFNLWLNGKFDNTTLKTLP</sequence>
<dbReference type="EMBL" id="JAIWYP010000007">
    <property type="protein sequence ID" value="KAH3794628.1"/>
    <property type="molecule type" value="Genomic_DNA"/>
</dbReference>
<dbReference type="Proteomes" id="UP000828390">
    <property type="component" value="Unassembled WGS sequence"/>
</dbReference>
<evidence type="ECO:0000313" key="2">
    <source>
        <dbReference type="Proteomes" id="UP000828390"/>
    </source>
</evidence>
<keyword evidence="2" id="KW-1185">Reference proteome</keyword>
<gene>
    <name evidence="1" type="ORF">DPMN_148165</name>
</gene>
<comment type="caution">
    <text evidence="1">The sequence shown here is derived from an EMBL/GenBank/DDBJ whole genome shotgun (WGS) entry which is preliminary data.</text>
</comment>
<name>A0A9D4J3P9_DREPO</name>
<reference evidence="1" key="1">
    <citation type="journal article" date="2019" name="bioRxiv">
        <title>The Genome of the Zebra Mussel, Dreissena polymorpha: A Resource for Invasive Species Research.</title>
        <authorList>
            <person name="McCartney M.A."/>
            <person name="Auch B."/>
            <person name="Kono T."/>
            <person name="Mallez S."/>
            <person name="Zhang Y."/>
            <person name="Obille A."/>
            <person name="Becker A."/>
            <person name="Abrahante J.E."/>
            <person name="Garbe J."/>
            <person name="Badalamenti J.P."/>
            <person name="Herman A."/>
            <person name="Mangelson H."/>
            <person name="Liachko I."/>
            <person name="Sullivan S."/>
            <person name="Sone E.D."/>
            <person name="Koren S."/>
            <person name="Silverstein K.A.T."/>
            <person name="Beckman K.B."/>
            <person name="Gohl D.M."/>
        </authorList>
    </citation>
    <scope>NUCLEOTIDE SEQUENCE</scope>
    <source>
        <strain evidence="1">Duluth1</strain>
        <tissue evidence="1">Whole animal</tissue>
    </source>
</reference>
<accession>A0A9D4J3P9</accession>
<organism evidence="1 2">
    <name type="scientific">Dreissena polymorpha</name>
    <name type="common">Zebra mussel</name>
    <name type="synonym">Mytilus polymorpha</name>
    <dbReference type="NCBI Taxonomy" id="45954"/>
    <lineage>
        <taxon>Eukaryota</taxon>
        <taxon>Metazoa</taxon>
        <taxon>Spiralia</taxon>
        <taxon>Lophotrochozoa</taxon>
        <taxon>Mollusca</taxon>
        <taxon>Bivalvia</taxon>
        <taxon>Autobranchia</taxon>
        <taxon>Heteroconchia</taxon>
        <taxon>Euheterodonta</taxon>
        <taxon>Imparidentia</taxon>
        <taxon>Neoheterodontei</taxon>
        <taxon>Myida</taxon>
        <taxon>Dreissenoidea</taxon>
        <taxon>Dreissenidae</taxon>
        <taxon>Dreissena</taxon>
    </lineage>
</organism>
<protein>
    <submittedName>
        <fullName evidence="1">Uncharacterized protein</fullName>
    </submittedName>
</protein>
<reference evidence="1" key="2">
    <citation type="submission" date="2020-11" db="EMBL/GenBank/DDBJ databases">
        <authorList>
            <person name="McCartney M.A."/>
            <person name="Auch B."/>
            <person name="Kono T."/>
            <person name="Mallez S."/>
            <person name="Becker A."/>
            <person name="Gohl D.M."/>
            <person name="Silverstein K.A.T."/>
            <person name="Koren S."/>
            <person name="Bechman K.B."/>
            <person name="Herman A."/>
            <person name="Abrahante J.E."/>
            <person name="Garbe J."/>
        </authorList>
    </citation>
    <scope>NUCLEOTIDE SEQUENCE</scope>
    <source>
        <strain evidence="1">Duluth1</strain>
        <tissue evidence="1">Whole animal</tissue>
    </source>
</reference>
<evidence type="ECO:0000313" key="1">
    <source>
        <dbReference type="EMBL" id="KAH3794628.1"/>
    </source>
</evidence>
<dbReference type="AlphaFoldDB" id="A0A9D4J3P9"/>
<proteinExistence type="predicted"/>